<accession>A0A919J899</accession>
<protein>
    <submittedName>
        <fullName evidence="2">Uncharacterized protein</fullName>
    </submittedName>
</protein>
<evidence type="ECO:0000313" key="2">
    <source>
        <dbReference type="EMBL" id="GIE15923.1"/>
    </source>
</evidence>
<evidence type="ECO:0000256" key="1">
    <source>
        <dbReference type="SAM" id="Coils"/>
    </source>
</evidence>
<keyword evidence="1" id="KW-0175">Coiled coil</keyword>
<reference evidence="2" key="1">
    <citation type="submission" date="2021-01" db="EMBL/GenBank/DDBJ databases">
        <title>Whole genome shotgun sequence of Actinoplanes ferrugineus NBRC 15555.</title>
        <authorList>
            <person name="Komaki H."/>
            <person name="Tamura T."/>
        </authorList>
    </citation>
    <scope>NUCLEOTIDE SEQUENCE</scope>
    <source>
        <strain evidence="2">NBRC 15555</strain>
    </source>
</reference>
<sequence length="135" mass="14233">MISAHDRDALEIERQARNLRAELRRLDAAFVHPGPLSAPPVAAAPPVAVAGPPVAVGGPPVGARGGEMAVAGALLVEILPVLPHLRALAGLVHDWSRRSRSTVKVVVGDDSIEINGATDAQTDRLIDLFVERHSR</sequence>
<keyword evidence="3" id="KW-1185">Reference proteome</keyword>
<feature type="coiled-coil region" evidence="1">
    <location>
        <begin position="2"/>
        <end position="29"/>
    </location>
</feature>
<dbReference type="AlphaFoldDB" id="A0A919J899"/>
<proteinExistence type="predicted"/>
<dbReference type="Proteomes" id="UP000598174">
    <property type="component" value="Unassembled WGS sequence"/>
</dbReference>
<evidence type="ECO:0000313" key="3">
    <source>
        <dbReference type="Proteomes" id="UP000598174"/>
    </source>
</evidence>
<dbReference type="EMBL" id="BOMM01000074">
    <property type="protein sequence ID" value="GIE15923.1"/>
    <property type="molecule type" value="Genomic_DNA"/>
</dbReference>
<gene>
    <name evidence="2" type="ORF">Afe05nite_77630</name>
</gene>
<organism evidence="2 3">
    <name type="scientific">Paractinoplanes ferrugineus</name>
    <dbReference type="NCBI Taxonomy" id="113564"/>
    <lineage>
        <taxon>Bacteria</taxon>
        <taxon>Bacillati</taxon>
        <taxon>Actinomycetota</taxon>
        <taxon>Actinomycetes</taxon>
        <taxon>Micromonosporales</taxon>
        <taxon>Micromonosporaceae</taxon>
        <taxon>Paractinoplanes</taxon>
    </lineage>
</organism>
<name>A0A919J899_9ACTN</name>
<comment type="caution">
    <text evidence="2">The sequence shown here is derived from an EMBL/GenBank/DDBJ whole genome shotgun (WGS) entry which is preliminary data.</text>
</comment>
<dbReference type="RefSeq" id="WP_203822264.1">
    <property type="nucleotide sequence ID" value="NZ_BAAABP010000039.1"/>
</dbReference>